<evidence type="ECO:0000313" key="2">
    <source>
        <dbReference type="EMBL" id="BAM48400.1"/>
    </source>
</evidence>
<dbReference type="EMBL" id="AP012050">
    <property type="protein sequence ID" value="BAM48360.1"/>
    <property type="molecule type" value="Genomic_DNA"/>
</dbReference>
<sequence length="41" mass="4668">MTTIYFVRHAESDLSIYDDLTHPLTEAGLQAIKSVTKFLLE</sequence>
<name>K0J0G8_AMPXN</name>
<evidence type="ECO:0008006" key="4">
    <source>
        <dbReference type="Google" id="ProtNLM"/>
    </source>
</evidence>
<dbReference type="Gene3D" id="3.40.50.1240">
    <property type="entry name" value="Phosphoglycerate mutase-like"/>
    <property type="match status" value="1"/>
</dbReference>
<dbReference type="EMBL" id="AP012050">
    <property type="protein sequence ID" value="BAM48400.1"/>
    <property type="molecule type" value="Genomic_DNA"/>
</dbReference>
<protein>
    <recommendedName>
        <fullName evidence="4">Phosphoglycerate mutase family protein</fullName>
    </recommendedName>
</protein>
<dbReference type="Proteomes" id="UP000006294">
    <property type="component" value="Chromosome"/>
</dbReference>
<keyword evidence="3" id="KW-1185">Reference proteome</keyword>
<dbReference type="STRING" id="698758.AXY_22280"/>
<dbReference type="HOGENOM" id="CLU_3264754_0_0_9"/>
<gene>
    <name evidence="1" type="ordered locus">AXY_22280</name>
    <name evidence="2" type="ordered locus">AXY_22680</name>
</gene>
<accession>K0J0G8</accession>
<dbReference type="InterPro" id="IPR029033">
    <property type="entry name" value="His_PPase_superfam"/>
</dbReference>
<evidence type="ECO:0000313" key="1">
    <source>
        <dbReference type="EMBL" id="BAM48360.1"/>
    </source>
</evidence>
<dbReference type="SUPFAM" id="SSF53254">
    <property type="entry name" value="Phosphoglycerate mutase-like"/>
    <property type="match status" value="1"/>
</dbReference>
<dbReference type="PATRIC" id="fig|698758.3.peg.2239"/>
<dbReference type="KEGG" id="axl:AXY_22680"/>
<dbReference type="AlphaFoldDB" id="K0J0G8"/>
<reference evidence="1 3" key="1">
    <citation type="submission" date="2011-01" db="EMBL/GenBank/DDBJ databases">
        <title>Whole genome sequence of Amphibacillus xylinus NBRC 15112.</title>
        <authorList>
            <person name="Nakazawa H."/>
            <person name="Katano Y."/>
            <person name="Nakamura S."/>
            <person name="Sasagawa M."/>
            <person name="Fukada J."/>
            <person name="Arai T."/>
            <person name="Sasakura N."/>
            <person name="Mochizuki D."/>
            <person name="Hosoyama A."/>
            <person name="Harada K."/>
            <person name="Horikawa H."/>
            <person name="Kato Y."/>
            <person name="Harada T."/>
            <person name="Sasaki K."/>
            <person name="Sekiguchi M."/>
            <person name="Hodoyama M."/>
            <person name="Nishiko R."/>
            <person name="Narita H."/>
            <person name="Hanamaki A."/>
            <person name="Hata C."/>
            <person name="Konno Y."/>
            <person name="Niimura Y."/>
            <person name="Yamazaki S."/>
            <person name="Fujita N."/>
        </authorList>
    </citation>
    <scope>NUCLEOTIDE SEQUENCE [LARGE SCALE GENOMIC DNA]</scope>
    <source>
        <strain evidence="3">ATCC 51415 / DSM 6626 / JCM 7361 / LMG 17667 / NBRC 15112 / Ep01</strain>
        <strain evidence="1">NBRC 15112</strain>
    </source>
</reference>
<dbReference type="RefSeq" id="WP_015010942.1">
    <property type="nucleotide sequence ID" value="NC_018704.1"/>
</dbReference>
<evidence type="ECO:0000313" key="3">
    <source>
        <dbReference type="Proteomes" id="UP000006294"/>
    </source>
</evidence>
<dbReference type="KEGG" id="axl:AXY_22280"/>
<organism evidence="1 3">
    <name type="scientific">Amphibacillus xylanus (strain ATCC 51415 / DSM 6626 / JCM 7361 / LMG 17667 / NBRC 15112 / Ep01)</name>
    <dbReference type="NCBI Taxonomy" id="698758"/>
    <lineage>
        <taxon>Bacteria</taxon>
        <taxon>Bacillati</taxon>
        <taxon>Bacillota</taxon>
        <taxon>Bacilli</taxon>
        <taxon>Bacillales</taxon>
        <taxon>Bacillaceae</taxon>
        <taxon>Amphibacillus</taxon>
    </lineage>
</organism>
<proteinExistence type="predicted"/>